<dbReference type="Gene3D" id="3.30.1330.30">
    <property type="match status" value="1"/>
</dbReference>
<sequence length="210" mass="22747">MARGGRKNERENPERRCIATGEVQPKGGMIRFVVGPENKIYADISGKLPGRGIWVLSDRKALALAMKKGLFARAAKQAVVVPETLIEDIEAALVRRLVDHISLARKAGRAVTGYEKVKGWLETERASVLIQASDGSERGKSKLRPPHDRDLYIDMLTAHELGMAFGREIVIHGALATGGLTKSAVEEAKRLRGVRANGGGISTEKGTKTT</sequence>
<gene>
    <name evidence="2" type="ORF">RC74_06070</name>
</gene>
<evidence type="ECO:0000313" key="3">
    <source>
        <dbReference type="Proteomes" id="UP000070371"/>
    </source>
</evidence>
<dbReference type="Proteomes" id="UP000070371">
    <property type="component" value="Chromosome"/>
</dbReference>
<dbReference type="InterPro" id="IPR029064">
    <property type="entry name" value="Ribosomal_eL30-like_sf"/>
</dbReference>
<proteinExistence type="predicted"/>
<dbReference type="InterPro" id="IPR035931">
    <property type="entry name" value="YlxR-like_sf"/>
</dbReference>
<dbReference type="SUPFAM" id="SSF64376">
    <property type="entry name" value="YlxR-like"/>
    <property type="match status" value="1"/>
</dbReference>
<dbReference type="Gene3D" id="3.30.1230.10">
    <property type="entry name" value="YlxR-like"/>
    <property type="match status" value="1"/>
</dbReference>
<dbReference type="CDD" id="cd00279">
    <property type="entry name" value="YlxR"/>
    <property type="match status" value="1"/>
</dbReference>
<dbReference type="KEGG" id="hat:RC74_06070"/>
<dbReference type="InterPro" id="IPR007393">
    <property type="entry name" value="YlxR_dom"/>
</dbReference>
<protein>
    <recommendedName>
        <fullName evidence="1">YlxR domain-containing protein</fullName>
    </recommendedName>
</protein>
<keyword evidence="3" id="KW-1185">Reference proteome</keyword>
<reference evidence="2 3" key="1">
    <citation type="submission" date="2016-02" db="EMBL/GenBank/DDBJ databases">
        <title>Complete genome sequence of Halocynthiibacter arcticus PAMC 20958t from arctic marine sediment.</title>
        <authorList>
            <person name="Lee Y.M."/>
            <person name="Baek K."/>
            <person name="Lee H.K."/>
            <person name="Shin S.C."/>
        </authorList>
    </citation>
    <scope>NUCLEOTIDE SEQUENCE [LARGE SCALE GENOMIC DNA]</scope>
    <source>
        <strain evidence="2">PAMC 20958</strain>
    </source>
</reference>
<dbReference type="EMBL" id="CP014327">
    <property type="protein sequence ID" value="AML50903.1"/>
    <property type="molecule type" value="Genomic_DNA"/>
</dbReference>
<evidence type="ECO:0000259" key="1">
    <source>
        <dbReference type="Pfam" id="PF04296"/>
    </source>
</evidence>
<name>A0A126UXV8_9RHOB</name>
<organism evidence="2 3">
    <name type="scientific">Falsihalocynthiibacter arcticus</name>
    <dbReference type="NCBI Taxonomy" id="1579316"/>
    <lineage>
        <taxon>Bacteria</taxon>
        <taxon>Pseudomonadati</taxon>
        <taxon>Pseudomonadota</taxon>
        <taxon>Alphaproteobacteria</taxon>
        <taxon>Rhodobacterales</taxon>
        <taxon>Roseobacteraceae</taxon>
        <taxon>Falsihalocynthiibacter</taxon>
    </lineage>
</organism>
<accession>A0A126UXV8</accession>
<dbReference type="PANTHER" id="PTHR34215:SF1">
    <property type="entry name" value="YLXR DOMAIN-CONTAINING PROTEIN"/>
    <property type="match status" value="1"/>
</dbReference>
<dbReference type="OrthoDB" id="9799836at2"/>
<feature type="domain" description="YlxR" evidence="1">
    <location>
        <begin position="15"/>
        <end position="90"/>
    </location>
</feature>
<dbReference type="AlphaFoldDB" id="A0A126UXV8"/>
<dbReference type="STRING" id="1579316.RC74_06070"/>
<dbReference type="RefSeq" id="WP_039002828.1">
    <property type="nucleotide sequence ID" value="NZ_CP014327.1"/>
</dbReference>
<dbReference type="NCBIfam" id="NF006622">
    <property type="entry name" value="PRK09190.1"/>
    <property type="match status" value="1"/>
</dbReference>
<dbReference type="PANTHER" id="PTHR34215">
    <property type="entry name" value="BLL0784 PROTEIN"/>
    <property type="match status" value="1"/>
</dbReference>
<evidence type="ECO:0000313" key="2">
    <source>
        <dbReference type="EMBL" id="AML50903.1"/>
    </source>
</evidence>
<dbReference type="InterPro" id="IPR037465">
    <property type="entry name" value="YlxR"/>
</dbReference>
<dbReference type="Pfam" id="PF04296">
    <property type="entry name" value="YlxR"/>
    <property type="match status" value="1"/>
</dbReference>
<dbReference type="SUPFAM" id="SSF55315">
    <property type="entry name" value="L30e-like"/>
    <property type="match status" value="1"/>
</dbReference>